<feature type="compositionally biased region" description="Polar residues" evidence="1">
    <location>
        <begin position="12"/>
        <end position="25"/>
    </location>
</feature>
<dbReference type="AlphaFoldDB" id="A0A4P9W825"/>
<feature type="region of interest" description="Disordered" evidence="1">
    <location>
        <begin position="1"/>
        <end position="25"/>
    </location>
</feature>
<dbReference type="EMBL" id="KZ998302">
    <property type="protein sequence ID" value="RKO86316.1"/>
    <property type="molecule type" value="Genomic_DNA"/>
</dbReference>
<evidence type="ECO:0000313" key="2">
    <source>
        <dbReference type="EMBL" id="RKO86316.1"/>
    </source>
</evidence>
<name>A0A4P9W825_9FUNG</name>
<keyword evidence="3" id="KW-1185">Reference proteome</keyword>
<sequence length="283" mass="31111">MAHCRLQPVFHHSSQPSHPSTELSTTPARFMMSVRRATQFKDLGNGDVLPESHPDEGGPGSAAAFDYCIQHGEGETGGAVALVGVQRFYGLKRVRGPGRFLVHGFNPLASSPPSEIDRALLSPCRWPVRSRESPNPAMHLQLHIHLHIYCLPSELAAARLGENCGLVGEEPHLVCASDTNQHQPDPLTPPVHLNALVKVSDGLQSMTESDDERGTITAERFSSGFLLYVDRTALAPQFTFGSRSWSVTAAFLRELRRARRRVRPSLRMVLHGPFNGRASFTRA</sequence>
<evidence type="ECO:0000313" key="3">
    <source>
        <dbReference type="Proteomes" id="UP000269721"/>
    </source>
</evidence>
<protein>
    <submittedName>
        <fullName evidence="2">Uncharacterized protein</fullName>
    </submittedName>
</protein>
<organism evidence="2 3">
    <name type="scientific">Blyttiomyces helicus</name>
    <dbReference type="NCBI Taxonomy" id="388810"/>
    <lineage>
        <taxon>Eukaryota</taxon>
        <taxon>Fungi</taxon>
        <taxon>Fungi incertae sedis</taxon>
        <taxon>Chytridiomycota</taxon>
        <taxon>Chytridiomycota incertae sedis</taxon>
        <taxon>Chytridiomycetes</taxon>
        <taxon>Chytridiomycetes incertae sedis</taxon>
        <taxon>Blyttiomyces</taxon>
    </lineage>
</organism>
<evidence type="ECO:0000256" key="1">
    <source>
        <dbReference type="SAM" id="MobiDB-lite"/>
    </source>
</evidence>
<gene>
    <name evidence="2" type="ORF">BDK51DRAFT_51391</name>
</gene>
<accession>A0A4P9W825</accession>
<dbReference type="Proteomes" id="UP000269721">
    <property type="component" value="Unassembled WGS sequence"/>
</dbReference>
<proteinExistence type="predicted"/>
<reference evidence="3" key="1">
    <citation type="journal article" date="2018" name="Nat. Microbiol.">
        <title>Leveraging single-cell genomics to expand the fungal tree of life.</title>
        <authorList>
            <person name="Ahrendt S.R."/>
            <person name="Quandt C.A."/>
            <person name="Ciobanu D."/>
            <person name="Clum A."/>
            <person name="Salamov A."/>
            <person name="Andreopoulos B."/>
            <person name="Cheng J.F."/>
            <person name="Woyke T."/>
            <person name="Pelin A."/>
            <person name="Henrissat B."/>
            <person name="Reynolds N.K."/>
            <person name="Benny G.L."/>
            <person name="Smith M.E."/>
            <person name="James T.Y."/>
            <person name="Grigoriev I.V."/>
        </authorList>
    </citation>
    <scope>NUCLEOTIDE SEQUENCE [LARGE SCALE GENOMIC DNA]</scope>
</reference>